<dbReference type="GO" id="GO:0005886">
    <property type="term" value="C:plasma membrane"/>
    <property type="evidence" value="ECO:0007669"/>
    <property type="project" value="TreeGrafter"/>
</dbReference>
<feature type="compositionally biased region" description="Low complexity" evidence="5">
    <location>
        <begin position="693"/>
        <end position="706"/>
    </location>
</feature>
<evidence type="ECO:0000313" key="8">
    <source>
        <dbReference type="Proteomes" id="UP001209570"/>
    </source>
</evidence>
<dbReference type="InterPro" id="IPR004886">
    <property type="entry name" value="Glucanosyltransferase"/>
</dbReference>
<gene>
    <name evidence="7" type="ORF">P43SY_002663</name>
</gene>
<keyword evidence="4" id="KW-0325">Glycoprotein</keyword>
<keyword evidence="2 6" id="KW-0732">Signal</keyword>
<reference evidence="7" key="1">
    <citation type="submission" date="2021-12" db="EMBL/GenBank/DDBJ databases">
        <title>Prjna785345.</title>
        <authorList>
            <person name="Rujirawat T."/>
            <person name="Krajaejun T."/>
        </authorList>
    </citation>
    <scope>NUCLEOTIDE SEQUENCE</scope>
    <source>
        <strain evidence="7">Pi057C3</strain>
    </source>
</reference>
<feature type="signal peptide" evidence="6">
    <location>
        <begin position="1"/>
        <end position="23"/>
    </location>
</feature>
<evidence type="ECO:0008006" key="9">
    <source>
        <dbReference type="Google" id="ProtNLM"/>
    </source>
</evidence>
<accession>A0AAD5MAA4</accession>
<sequence>MKFTTALVTLLAAAASLVQCVAADANPITIKSYKFYDSVTGKYFGVRGTCDHEATPCEFVRMPNFDFLAKEYNATNYEDEPDMDSFEASGSKQEFPSCPSSFPSLSDVEWAADSSASLECPEPIEAPLCASGSLVQCVAADANPITIKSYKFYDSVTGKYFGVRGTCDHEATPCEFVRMPNFDFLAKEYNATNYVDESDMNAFKPSRSKQEFPACPPSFADSTTDDTMKLPKALSILCAAILTTIQPTLAITNPITIKSYKFYDSVTGKYFGVRGVDYYPRPNAGELNVNNYDFFTEEFEHVWGPDLDHLAELGANAVRIYAVDPSKSHDKFMCALRSRGMYLLLDLGASCENCSISKAKYPECYPPELKARGEQIISVFSKYDNLMAFSAGNEVNHVVKDPEDNAPCQKKFIRDMRAYIAGCPSMREIPVGVVLADTNRDVNALYYNCRTDPDDEYENAQWYGLNVYLHCDGTQTDAAEVGPGFQKLLDDFTSYKMNIPVMLTEFGCLDPSFPTMGDYKAQRTWIQTTWLHSKEFREEFNGGFIFEYSTELANSQPQSLYPFTDFGPQNYGLGYYSPETCDHQATPCEFVRMPNFDYLAKEHNATNYDDEPEMSAFEPSASKLSFPACPSTFANLKDVEWAADSSPSLQCPDPAVVVTCPADSGGSIVRSNVTKKPTKAPTKAPTRRPDSVKSSSAGSKAATGKTDTAKSPEPASPSDQPRSVANYKFYDSVTGKYFGVRGVDYYPRPNAGELDVNNHDFFTDDHEHIWGPDVSYLAAVGANAVRLYAVDPSKSHHKFMCALRSHGMYAMIDLGANCKDCAITKDKYPACYPDDLKKRGEQIISVFAKYDNVMAFSAGNEVNHVVVDPKDNAPCQKKFIRDMRAFISKCSTIRDIPVGVVLADTDRQANALYYNCRTNSSDTMENAEWYGLNVYLHCDGKVTDVANAAGFQKLLSDFKSYKMNIPVMLTEFGCLNPSFPTIDGYEAQRTWLQAGWLHSTAFRAEFSGGFVFEYSTENANSKKDSPYPFTKYGEQNYGLGYFSPETCDHATTKCEFKPMPNYGFLAKEYNATKYDDEPLMSAFTPNADKRAKHGMP</sequence>
<dbReference type="GO" id="GO:0034411">
    <property type="term" value="P:cell wall (1-&gt;3)-beta-D-glucan biosynthetic process"/>
    <property type="evidence" value="ECO:0007669"/>
    <property type="project" value="TreeGrafter"/>
</dbReference>
<feature type="chain" id="PRO_5042087804" description="Glycoside hydrolase" evidence="6">
    <location>
        <begin position="24"/>
        <end position="1096"/>
    </location>
</feature>
<name>A0AAD5MAA4_PYTIN</name>
<dbReference type="EMBL" id="JAKCXM010000001">
    <property type="protein sequence ID" value="KAJ0410331.1"/>
    <property type="molecule type" value="Genomic_DNA"/>
</dbReference>
<evidence type="ECO:0000256" key="6">
    <source>
        <dbReference type="SAM" id="SignalP"/>
    </source>
</evidence>
<dbReference type="Gene3D" id="3.20.20.80">
    <property type="entry name" value="Glycosidases"/>
    <property type="match status" value="2"/>
</dbReference>
<keyword evidence="8" id="KW-1185">Reference proteome</keyword>
<evidence type="ECO:0000256" key="5">
    <source>
        <dbReference type="SAM" id="MobiDB-lite"/>
    </source>
</evidence>
<dbReference type="Proteomes" id="UP001209570">
    <property type="component" value="Unassembled WGS sequence"/>
</dbReference>
<feature type="region of interest" description="Disordered" evidence="5">
    <location>
        <begin position="667"/>
        <end position="723"/>
    </location>
</feature>
<comment type="similarity">
    <text evidence="1">Belongs to the glycosyl hydrolase 72 family.</text>
</comment>
<dbReference type="GO" id="GO:0042124">
    <property type="term" value="F:1,3-beta-glucanosyltransferase activity"/>
    <property type="evidence" value="ECO:0007669"/>
    <property type="project" value="TreeGrafter"/>
</dbReference>
<evidence type="ECO:0000313" key="7">
    <source>
        <dbReference type="EMBL" id="KAJ0410331.1"/>
    </source>
</evidence>
<evidence type="ECO:0000256" key="4">
    <source>
        <dbReference type="ARBA" id="ARBA00023180"/>
    </source>
</evidence>
<evidence type="ECO:0000256" key="2">
    <source>
        <dbReference type="ARBA" id="ARBA00022729"/>
    </source>
</evidence>
<dbReference type="PANTHER" id="PTHR31468:SF2">
    <property type="entry name" value="1,3-BETA-GLUCANOSYLTRANSFERASE GAS1"/>
    <property type="match status" value="1"/>
</dbReference>
<dbReference type="SUPFAM" id="SSF51445">
    <property type="entry name" value="(Trans)glycosidases"/>
    <property type="match status" value="2"/>
</dbReference>
<dbReference type="PANTHER" id="PTHR31468">
    <property type="entry name" value="1,3-BETA-GLUCANOSYLTRANSFERASE GAS1"/>
    <property type="match status" value="1"/>
</dbReference>
<comment type="caution">
    <text evidence="7">The sequence shown here is derived from an EMBL/GenBank/DDBJ whole genome shotgun (WGS) entry which is preliminary data.</text>
</comment>
<keyword evidence="3" id="KW-1015">Disulfide bond</keyword>
<proteinExistence type="inferred from homology"/>
<dbReference type="AlphaFoldDB" id="A0AAD5MAA4"/>
<dbReference type="Pfam" id="PF03198">
    <property type="entry name" value="Glyco_hydro_72"/>
    <property type="match status" value="2"/>
</dbReference>
<evidence type="ECO:0000256" key="1">
    <source>
        <dbReference type="ARBA" id="ARBA00007528"/>
    </source>
</evidence>
<dbReference type="InterPro" id="IPR017853">
    <property type="entry name" value="GH"/>
</dbReference>
<protein>
    <recommendedName>
        <fullName evidence="9">Glycoside hydrolase</fullName>
    </recommendedName>
</protein>
<evidence type="ECO:0000256" key="3">
    <source>
        <dbReference type="ARBA" id="ARBA00023157"/>
    </source>
</evidence>
<organism evidence="7 8">
    <name type="scientific">Pythium insidiosum</name>
    <name type="common">Pythiosis disease agent</name>
    <dbReference type="NCBI Taxonomy" id="114742"/>
    <lineage>
        <taxon>Eukaryota</taxon>
        <taxon>Sar</taxon>
        <taxon>Stramenopiles</taxon>
        <taxon>Oomycota</taxon>
        <taxon>Peronosporomycetes</taxon>
        <taxon>Pythiales</taxon>
        <taxon>Pythiaceae</taxon>
        <taxon>Pythium</taxon>
    </lineage>
</organism>